<dbReference type="InterPro" id="IPR029526">
    <property type="entry name" value="PGBD"/>
</dbReference>
<keyword evidence="3" id="KW-1185">Reference proteome</keyword>
<proteinExistence type="predicted"/>
<dbReference type="Pfam" id="PF13843">
    <property type="entry name" value="DDE_Tnp_1_7"/>
    <property type="match status" value="1"/>
</dbReference>
<gene>
    <name evidence="2" type="ORF">QE152_g14277</name>
</gene>
<sequence>MQGVRAVANITSLSILPLQDEFGIYFVESAKPVRFGFKIWCMCSSDGYLYKFMPYDGANPNAEKNQNPLDAQVVLDLISADEMITLQLLLQPTMASFIHCGEVIYWLLRRSSPEHVPYHSYLSPPFTSSTLALLLSS</sequence>
<dbReference type="AlphaFoldDB" id="A0AAW1L9P1"/>
<comment type="caution">
    <text evidence="2">The sequence shown here is derived from an EMBL/GenBank/DDBJ whole genome shotgun (WGS) entry which is preliminary data.</text>
</comment>
<protein>
    <submittedName>
        <fullName evidence="2">Transposase IS4</fullName>
    </submittedName>
</protein>
<organism evidence="2 3">
    <name type="scientific">Popillia japonica</name>
    <name type="common">Japanese beetle</name>
    <dbReference type="NCBI Taxonomy" id="7064"/>
    <lineage>
        <taxon>Eukaryota</taxon>
        <taxon>Metazoa</taxon>
        <taxon>Ecdysozoa</taxon>
        <taxon>Arthropoda</taxon>
        <taxon>Hexapoda</taxon>
        <taxon>Insecta</taxon>
        <taxon>Pterygota</taxon>
        <taxon>Neoptera</taxon>
        <taxon>Endopterygota</taxon>
        <taxon>Coleoptera</taxon>
        <taxon>Polyphaga</taxon>
        <taxon>Scarabaeiformia</taxon>
        <taxon>Scarabaeidae</taxon>
        <taxon>Rutelinae</taxon>
        <taxon>Popillia</taxon>
    </lineage>
</organism>
<reference evidence="2 3" key="1">
    <citation type="journal article" date="2024" name="BMC Genomics">
        <title>De novo assembly and annotation of Popillia japonica's genome with initial clues to its potential as an invasive pest.</title>
        <authorList>
            <person name="Cucini C."/>
            <person name="Boschi S."/>
            <person name="Funari R."/>
            <person name="Cardaioli E."/>
            <person name="Iannotti N."/>
            <person name="Marturano G."/>
            <person name="Paoli F."/>
            <person name="Bruttini M."/>
            <person name="Carapelli A."/>
            <person name="Frati F."/>
            <person name="Nardi F."/>
        </authorList>
    </citation>
    <scope>NUCLEOTIDE SEQUENCE [LARGE SCALE GENOMIC DNA]</scope>
    <source>
        <strain evidence="2">DMR45628</strain>
    </source>
</reference>
<accession>A0AAW1L9P1</accession>
<evidence type="ECO:0000259" key="1">
    <source>
        <dbReference type="Pfam" id="PF13843"/>
    </source>
</evidence>
<dbReference type="Proteomes" id="UP001458880">
    <property type="component" value="Unassembled WGS sequence"/>
</dbReference>
<evidence type="ECO:0000313" key="3">
    <source>
        <dbReference type="Proteomes" id="UP001458880"/>
    </source>
</evidence>
<name>A0AAW1L9P1_POPJA</name>
<dbReference type="EMBL" id="JASPKY010000143">
    <property type="protein sequence ID" value="KAK9730669.1"/>
    <property type="molecule type" value="Genomic_DNA"/>
</dbReference>
<evidence type="ECO:0000313" key="2">
    <source>
        <dbReference type="EMBL" id="KAK9730669.1"/>
    </source>
</evidence>
<feature type="domain" description="PiggyBac transposable element-derived protein" evidence="1">
    <location>
        <begin position="27"/>
        <end position="78"/>
    </location>
</feature>